<organism evidence="3 4">
    <name type="scientific">Paenibacillus polymyxa</name>
    <name type="common">Bacillus polymyxa</name>
    <dbReference type="NCBI Taxonomy" id="1406"/>
    <lineage>
        <taxon>Bacteria</taxon>
        <taxon>Bacillati</taxon>
        <taxon>Bacillota</taxon>
        <taxon>Bacilli</taxon>
        <taxon>Bacillales</taxon>
        <taxon>Paenibacillaceae</taxon>
        <taxon>Paenibacillus</taxon>
    </lineage>
</organism>
<dbReference type="InterPro" id="IPR047057">
    <property type="entry name" value="MerR_fam"/>
</dbReference>
<proteinExistence type="predicted"/>
<dbReference type="InterPro" id="IPR000551">
    <property type="entry name" value="MerR-type_HTH_dom"/>
</dbReference>
<dbReference type="PANTHER" id="PTHR30204">
    <property type="entry name" value="REDOX-CYCLING DRUG-SENSING TRANSCRIPTIONAL ACTIVATOR SOXR"/>
    <property type="match status" value="1"/>
</dbReference>
<sequence>MKELMDQFQVSEDTLRYYEKMGLLPPVARKNNGHRIYNNSHKEALLMIKCLKKAGMSLQELKPMIQLQLDESNISNIEWYDRLYDYQKKIDQQLKELQEIKDMIELKLQTGQKFGHNFLPLETQT</sequence>
<gene>
    <name evidence="3" type="ORF">QDS18_12175</name>
</gene>
<accession>A0AAP4EB56</accession>
<dbReference type="AlphaFoldDB" id="A0AAP4EB56"/>
<dbReference type="GO" id="GO:0003677">
    <property type="term" value="F:DNA binding"/>
    <property type="evidence" value="ECO:0007669"/>
    <property type="project" value="UniProtKB-KW"/>
</dbReference>
<dbReference type="PROSITE" id="PS50937">
    <property type="entry name" value="HTH_MERR_2"/>
    <property type="match status" value="1"/>
</dbReference>
<dbReference type="Gene3D" id="1.10.1660.10">
    <property type="match status" value="1"/>
</dbReference>
<keyword evidence="1" id="KW-0238">DNA-binding</keyword>
<evidence type="ECO:0000313" key="3">
    <source>
        <dbReference type="EMBL" id="MDH2331624.1"/>
    </source>
</evidence>
<protein>
    <submittedName>
        <fullName evidence="3">MerR family transcriptional regulator</fullName>
    </submittedName>
</protein>
<reference evidence="3" key="1">
    <citation type="submission" date="2023-04" db="EMBL/GenBank/DDBJ databases">
        <title>Uncovering the Secrets of Slow-Growing Bacteria in Tropical Savanna Soil through Cultivation and Genomic Analysis.</title>
        <authorList>
            <person name="Goncalves O.S."/>
            <person name="Santana M.F."/>
        </authorList>
    </citation>
    <scope>NUCLEOTIDE SEQUENCE</scope>
    <source>
        <strain evidence="3">ANTI</strain>
    </source>
</reference>
<dbReference type="RefSeq" id="WP_279834133.1">
    <property type="nucleotide sequence ID" value="NZ_JARVWT010000004.1"/>
</dbReference>
<evidence type="ECO:0000256" key="1">
    <source>
        <dbReference type="ARBA" id="ARBA00023125"/>
    </source>
</evidence>
<dbReference type="InterPro" id="IPR009061">
    <property type="entry name" value="DNA-bd_dom_put_sf"/>
</dbReference>
<evidence type="ECO:0000313" key="4">
    <source>
        <dbReference type="Proteomes" id="UP001229409"/>
    </source>
</evidence>
<dbReference type="SMART" id="SM00422">
    <property type="entry name" value="HTH_MERR"/>
    <property type="match status" value="1"/>
</dbReference>
<dbReference type="EMBL" id="JARVWT010000004">
    <property type="protein sequence ID" value="MDH2331624.1"/>
    <property type="molecule type" value="Genomic_DNA"/>
</dbReference>
<comment type="caution">
    <text evidence="3">The sequence shown here is derived from an EMBL/GenBank/DDBJ whole genome shotgun (WGS) entry which is preliminary data.</text>
</comment>
<dbReference type="GO" id="GO:0003700">
    <property type="term" value="F:DNA-binding transcription factor activity"/>
    <property type="evidence" value="ECO:0007669"/>
    <property type="project" value="InterPro"/>
</dbReference>
<name>A0AAP4EB56_PAEPO</name>
<dbReference type="Pfam" id="PF13411">
    <property type="entry name" value="MerR_1"/>
    <property type="match status" value="1"/>
</dbReference>
<dbReference type="Proteomes" id="UP001229409">
    <property type="component" value="Unassembled WGS sequence"/>
</dbReference>
<dbReference type="SUPFAM" id="SSF46955">
    <property type="entry name" value="Putative DNA-binding domain"/>
    <property type="match status" value="1"/>
</dbReference>
<feature type="domain" description="HTH merR-type" evidence="2">
    <location>
        <begin position="1"/>
        <end position="67"/>
    </location>
</feature>
<dbReference type="PANTHER" id="PTHR30204:SF98">
    <property type="entry name" value="HTH-TYPE TRANSCRIPTIONAL REGULATOR ADHR"/>
    <property type="match status" value="1"/>
</dbReference>
<evidence type="ECO:0000259" key="2">
    <source>
        <dbReference type="PROSITE" id="PS50937"/>
    </source>
</evidence>